<dbReference type="InterPro" id="IPR002912">
    <property type="entry name" value="ACT_dom"/>
</dbReference>
<dbReference type="Pfam" id="PF03315">
    <property type="entry name" value="SDH_beta"/>
    <property type="match status" value="1"/>
</dbReference>
<keyword evidence="4 11" id="KW-0312">Gluconeogenesis</keyword>
<evidence type="ECO:0000256" key="7">
    <source>
        <dbReference type="ARBA" id="ARBA00023004"/>
    </source>
</evidence>
<comment type="pathway">
    <text evidence="2 11">Carbohydrate biosynthesis; gluconeogenesis.</text>
</comment>
<evidence type="ECO:0000256" key="11">
    <source>
        <dbReference type="PIRNR" id="PIRNR036692"/>
    </source>
</evidence>
<dbReference type="Pfam" id="PF01842">
    <property type="entry name" value="ACT"/>
    <property type="match status" value="1"/>
</dbReference>
<evidence type="ECO:0000256" key="5">
    <source>
        <dbReference type="ARBA" id="ARBA00022485"/>
    </source>
</evidence>
<comment type="similarity">
    <text evidence="3 11 12">Belongs to the iron-sulfur dependent L-serine dehydratase family.</text>
</comment>
<dbReference type="InterPro" id="IPR005131">
    <property type="entry name" value="Ser_deHydtase_bsu"/>
</dbReference>
<evidence type="ECO:0000256" key="9">
    <source>
        <dbReference type="ARBA" id="ARBA00023239"/>
    </source>
</evidence>
<gene>
    <name evidence="14" type="ORF">JOC49_002123</name>
</gene>
<evidence type="ECO:0000256" key="10">
    <source>
        <dbReference type="ARBA" id="ARBA00049406"/>
    </source>
</evidence>
<keyword evidence="9 11" id="KW-0456">Lyase</keyword>
<dbReference type="EMBL" id="JAFBDT010000021">
    <property type="protein sequence ID" value="MBM7562562.1"/>
    <property type="molecule type" value="Genomic_DNA"/>
</dbReference>
<dbReference type="SUPFAM" id="SSF143548">
    <property type="entry name" value="Serine metabolism enzymes domain"/>
    <property type="match status" value="1"/>
</dbReference>
<organism evidence="14 15">
    <name type="scientific">Fusibacter tunisiensis</name>
    <dbReference type="NCBI Taxonomy" id="1008308"/>
    <lineage>
        <taxon>Bacteria</taxon>
        <taxon>Bacillati</taxon>
        <taxon>Bacillota</taxon>
        <taxon>Clostridia</taxon>
        <taxon>Eubacteriales</taxon>
        <taxon>Eubacteriales Family XII. Incertae Sedis</taxon>
        <taxon>Fusibacter</taxon>
    </lineage>
</organism>
<dbReference type="PANTHER" id="PTHR30182">
    <property type="entry name" value="L-SERINE DEHYDRATASE"/>
    <property type="match status" value="1"/>
</dbReference>
<keyword evidence="6 11" id="KW-0479">Metal-binding</keyword>
<keyword evidence="8 11" id="KW-0411">Iron-sulfur</keyword>
<keyword evidence="15" id="KW-1185">Reference proteome</keyword>
<dbReference type="PROSITE" id="PS51257">
    <property type="entry name" value="PROKAR_LIPOPROTEIN"/>
    <property type="match status" value="1"/>
</dbReference>
<evidence type="ECO:0000256" key="12">
    <source>
        <dbReference type="RuleBase" id="RU366059"/>
    </source>
</evidence>
<dbReference type="CDD" id="cd04903">
    <property type="entry name" value="ACT_LSD"/>
    <property type="match status" value="1"/>
</dbReference>
<dbReference type="PROSITE" id="PS51671">
    <property type="entry name" value="ACT"/>
    <property type="match status" value="1"/>
</dbReference>
<dbReference type="GO" id="GO:0003941">
    <property type="term" value="F:L-serine ammonia-lyase activity"/>
    <property type="evidence" value="ECO:0007669"/>
    <property type="project" value="UniProtKB-EC"/>
</dbReference>
<sequence>MKDYTLFDIIGPVMIGPSSSHTAGACRIGYTAKNIIKFEITEVKFILYGSFAKTYKGHGTDIALLGGFLGLRPDDERLVDAFQMAKHKGLNYTFETSEDEQNHPNTVKIIAKTNRLETWEIVGVSIGGGKMVIESINGINVQYTGEYNTLVTHHKDSAGMLTRITTILSENRINIAFMKLYREEKGIKAIGIIETDEDIDQSIIDELIRMDGMLYVTVINKIYE</sequence>
<keyword evidence="5 11" id="KW-0004">4Fe-4S</keyword>
<evidence type="ECO:0000313" key="14">
    <source>
        <dbReference type="EMBL" id="MBM7562562.1"/>
    </source>
</evidence>
<dbReference type="SUPFAM" id="SSF55021">
    <property type="entry name" value="ACT-like"/>
    <property type="match status" value="1"/>
</dbReference>
<protein>
    <recommendedName>
        <fullName evidence="11">L-serine deaminase</fullName>
    </recommendedName>
</protein>
<dbReference type="Proteomes" id="UP000767854">
    <property type="component" value="Unassembled WGS sequence"/>
</dbReference>
<dbReference type="InterPro" id="IPR029009">
    <property type="entry name" value="ASB_dom_sf"/>
</dbReference>
<dbReference type="InterPro" id="IPR051318">
    <property type="entry name" value="Fe-S_L-Ser"/>
</dbReference>
<feature type="domain" description="ACT" evidence="13">
    <location>
        <begin position="149"/>
        <end position="221"/>
    </location>
</feature>
<evidence type="ECO:0000256" key="3">
    <source>
        <dbReference type="ARBA" id="ARBA00008636"/>
    </source>
</evidence>
<accession>A0ABS2MTG4</accession>
<evidence type="ECO:0000256" key="8">
    <source>
        <dbReference type="ARBA" id="ARBA00023014"/>
    </source>
</evidence>
<proteinExistence type="inferred from homology"/>
<dbReference type="PANTHER" id="PTHR30182:SF12">
    <property type="entry name" value="L-SERINE DEHYDRATASE, BETA CHAIN-RELATED"/>
    <property type="match status" value="1"/>
</dbReference>
<evidence type="ECO:0000256" key="1">
    <source>
        <dbReference type="ARBA" id="ARBA00001966"/>
    </source>
</evidence>
<comment type="catalytic activity">
    <reaction evidence="10 11 12">
        <text>L-serine = pyruvate + NH4(+)</text>
        <dbReference type="Rhea" id="RHEA:19169"/>
        <dbReference type="ChEBI" id="CHEBI:15361"/>
        <dbReference type="ChEBI" id="CHEBI:28938"/>
        <dbReference type="ChEBI" id="CHEBI:33384"/>
        <dbReference type="EC" id="4.3.1.17"/>
    </reaction>
</comment>
<dbReference type="Gene3D" id="3.30.1330.90">
    <property type="entry name" value="D-3-phosphoglycerate dehydrogenase, domain 3"/>
    <property type="match status" value="1"/>
</dbReference>
<reference evidence="14 15" key="1">
    <citation type="submission" date="2021-01" db="EMBL/GenBank/DDBJ databases">
        <title>Genomic Encyclopedia of Type Strains, Phase IV (KMG-IV): sequencing the most valuable type-strain genomes for metagenomic binning, comparative biology and taxonomic classification.</title>
        <authorList>
            <person name="Goeker M."/>
        </authorList>
    </citation>
    <scope>NUCLEOTIDE SEQUENCE [LARGE SCALE GENOMIC DNA]</scope>
    <source>
        <strain evidence="14 15">DSM 24436</strain>
    </source>
</reference>
<comment type="caution">
    <text evidence="14">The sequence shown here is derived from an EMBL/GenBank/DDBJ whole genome shotgun (WGS) entry which is preliminary data.</text>
</comment>
<dbReference type="Gene3D" id="3.30.70.260">
    <property type="match status" value="1"/>
</dbReference>
<name>A0ABS2MTG4_9FIRM</name>
<evidence type="ECO:0000256" key="2">
    <source>
        <dbReference type="ARBA" id="ARBA00004742"/>
    </source>
</evidence>
<dbReference type="NCBIfam" id="TIGR00719">
    <property type="entry name" value="sda_beta"/>
    <property type="match status" value="1"/>
</dbReference>
<evidence type="ECO:0000256" key="4">
    <source>
        <dbReference type="ARBA" id="ARBA00022432"/>
    </source>
</evidence>
<evidence type="ECO:0000256" key="6">
    <source>
        <dbReference type="ARBA" id="ARBA00022723"/>
    </source>
</evidence>
<dbReference type="PIRSF" id="PIRSF036692">
    <property type="entry name" value="SDH_B"/>
    <property type="match status" value="1"/>
</dbReference>
<dbReference type="InterPro" id="IPR004643">
    <property type="entry name" value="Fe-S_L-Ser_bsu"/>
</dbReference>
<keyword evidence="7 11" id="KW-0408">Iron</keyword>
<evidence type="ECO:0000259" key="13">
    <source>
        <dbReference type="PROSITE" id="PS51671"/>
    </source>
</evidence>
<dbReference type="InterPro" id="IPR045865">
    <property type="entry name" value="ACT-like_dom_sf"/>
</dbReference>
<comment type="cofactor">
    <cofactor evidence="1 12">
        <name>[4Fe-4S] cluster</name>
        <dbReference type="ChEBI" id="CHEBI:49883"/>
    </cofactor>
</comment>
<evidence type="ECO:0000313" key="15">
    <source>
        <dbReference type="Proteomes" id="UP000767854"/>
    </source>
</evidence>